<dbReference type="PANTHER" id="PTHR28055:SF1">
    <property type="entry name" value="ALTERED INHERITANCE OF MITOCHONDRIA PROTEIN 41, MITOCHONDRIAL"/>
    <property type="match status" value="1"/>
</dbReference>
<dbReference type="InterPro" id="IPR019004">
    <property type="entry name" value="YqeY/Aim41"/>
</dbReference>
<proteinExistence type="predicted"/>
<protein>
    <recommendedName>
        <fullName evidence="2">GatB/YqeY domain-containing protein</fullName>
    </recommendedName>
</protein>
<evidence type="ECO:0000313" key="1">
    <source>
        <dbReference type="EMBL" id="MPM51276.1"/>
    </source>
</evidence>
<dbReference type="PANTHER" id="PTHR28055">
    <property type="entry name" value="ALTERED INHERITANCE OF MITOCHONDRIA PROTEIN 41, MITOCHONDRIAL"/>
    <property type="match status" value="1"/>
</dbReference>
<reference evidence="1" key="1">
    <citation type="submission" date="2019-08" db="EMBL/GenBank/DDBJ databases">
        <authorList>
            <person name="Kucharzyk K."/>
            <person name="Murdoch R.W."/>
            <person name="Higgins S."/>
            <person name="Loffler F."/>
        </authorList>
    </citation>
    <scope>NUCLEOTIDE SEQUENCE</scope>
</reference>
<accession>A0A645AE92</accession>
<dbReference type="Pfam" id="PF09424">
    <property type="entry name" value="YqeY"/>
    <property type="match status" value="1"/>
</dbReference>
<dbReference type="Gene3D" id="1.10.1510.10">
    <property type="entry name" value="Uncharacterised protein YqeY/AIM41 PF09424, N-terminal domain"/>
    <property type="match status" value="1"/>
</dbReference>
<organism evidence="1">
    <name type="scientific">bioreactor metagenome</name>
    <dbReference type="NCBI Taxonomy" id="1076179"/>
    <lineage>
        <taxon>unclassified sequences</taxon>
        <taxon>metagenomes</taxon>
        <taxon>ecological metagenomes</taxon>
    </lineage>
</organism>
<gene>
    <name evidence="1" type="primary">yqeY_20</name>
    <name evidence="1" type="ORF">SDC9_98024</name>
</gene>
<dbReference type="Gene3D" id="1.10.10.410">
    <property type="match status" value="1"/>
</dbReference>
<dbReference type="InterPro" id="IPR003789">
    <property type="entry name" value="Asn/Gln_tRNA_amidoTrase-B-like"/>
</dbReference>
<dbReference type="InterPro" id="IPR042184">
    <property type="entry name" value="YqeY/Aim41_N"/>
</dbReference>
<dbReference type="SUPFAM" id="SSF89095">
    <property type="entry name" value="GatB/YqeY motif"/>
    <property type="match status" value="1"/>
</dbReference>
<comment type="caution">
    <text evidence="1">The sequence shown here is derived from an EMBL/GenBank/DDBJ whole genome shotgun (WGS) entry which is preliminary data.</text>
</comment>
<dbReference type="EMBL" id="VSSQ01013340">
    <property type="protein sequence ID" value="MPM51276.1"/>
    <property type="molecule type" value="Genomic_DNA"/>
</dbReference>
<dbReference type="AlphaFoldDB" id="A0A645AE92"/>
<sequence length="102" mass="11323">MILIQRLIKQRHESAEQYSAGGAADRAAEELKEATFLEVYLPEQLSDVELDEMIEKAAAASKATGPKDMGRVMGRLMGEIRGRADGKRVKTRVQSYLQSLVD</sequence>
<name>A0A645AE92_9ZZZZ</name>
<dbReference type="GO" id="GO:0016884">
    <property type="term" value="F:carbon-nitrogen ligase activity, with glutamine as amido-N-donor"/>
    <property type="evidence" value="ECO:0007669"/>
    <property type="project" value="InterPro"/>
</dbReference>
<evidence type="ECO:0008006" key="2">
    <source>
        <dbReference type="Google" id="ProtNLM"/>
    </source>
</evidence>
<dbReference type="InterPro" id="IPR023168">
    <property type="entry name" value="GatB_Yqey_C_2"/>
</dbReference>